<name>A0A1E3B823_ASPCR</name>
<accession>A0A1E3B823</accession>
<dbReference type="Proteomes" id="UP000094569">
    <property type="component" value="Unassembled WGS sequence"/>
</dbReference>
<evidence type="ECO:0000313" key="1">
    <source>
        <dbReference type="EMBL" id="ODM16941.1"/>
    </source>
</evidence>
<organism evidence="1 2">
    <name type="scientific">Aspergillus cristatus</name>
    <name type="common">Chinese Fuzhuan brick tea-fermentation fungus</name>
    <name type="synonym">Eurotium cristatum</name>
    <dbReference type="NCBI Taxonomy" id="573508"/>
    <lineage>
        <taxon>Eukaryota</taxon>
        <taxon>Fungi</taxon>
        <taxon>Dikarya</taxon>
        <taxon>Ascomycota</taxon>
        <taxon>Pezizomycotina</taxon>
        <taxon>Eurotiomycetes</taxon>
        <taxon>Eurotiomycetidae</taxon>
        <taxon>Eurotiales</taxon>
        <taxon>Aspergillaceae</taxon>
        <taxon>Aspergillus</taxon>
        <taxon>Aspergillus subgen. Aspergillus</taxon>
    </lineage>
</organism>
<dbReference type="EMBL" id="JXNT01000009">
    <property type="protein sequence ID" value="ODM16941.1"/>
    <property type="molecule type" value="Genomic_DNA"/>
</dbReference>
<sequence>MPFAVGDIVHSGIDYFEITEVINATHGFYKFKKNNKEELEGPIPADAVKIN</sequence>
<protein>
    <submittedName>
        <fullName evidence="1">Uncharacterized protein</fullName>
    </submittedName>
</protein>
<dbReference type="VEuPathDB" id="FungiDB:SI65_07339"/>
<evidence type="ECO:0000313" key="2">
    <source>
        <dbReference type="Proteomes" id="UP000094569"/>
    </source>
</evidence>
<dbReference type="AlphaFoldDB" id="A0A1E3B823"/>
<gene>
    <name evidence="1" type="ORF">SI65_07339</name>
</gene>
<comment type="caution">
    <text evidence="1">The sequence shown here is derived from an EMBL/GenBank/DDBJ whole genome shotgun (WGS) entry which is preliminary data.</text>
</comment>
<proteinExistence type="predicted"/>
<keyword evidence="2" id="KW-1185">Reference proteome</keyword>
<reference evidence="1 2" key="1">
    <citation type="journal article" date="2016" name="BMC Genomics">
        <title>Comparative genomic and transcriptomic analyses of the Fuzhuan brick tea-fermentation fungus Aspergillus cristatus.</title>
        <authorList>
            <person name="Ge Y."/>
            <person name="Wang Y."/>
            <person name="Liu Y."/>
            <person name="Tan Y."/>
            <person name="Ren X."/>
            <person name="Zhang X."/>
            <person name="Hyde K.D."/>
            <person name="Liu Y."/>
            <person name="Liu Z."/>
        </authorList>
    </citation>
    <scope>NUCLEOTIDE SEQUENCE [LARGE SCALE GENOMIC DNA]</scope>
    <source>
        <strain evidence="1 2">GZAAS20.1005</strain>
    </source>
</reference>